<feature type="transmembrane region" description="Helical" evidence="2">
    <location>
        <begin position="361"/>
        <end position="378"/>
    </location>
</feature>
<keyword evidence="2" id="KW-0472">Membrane</keyword>
<dbReference type="RefSeq" id="WP_189164491.1">
    <property type="nucleotide sequence ID" value="NZ_BMNT01000021.1"/>
</dbReference>
<dbReference type="GO" id="GO:0016747">
    <property type="term" value="F:acyltransferase activity, transferring groups other than amino-acyl groups"/>
    <property type="evidence" value="ECO:0007669"/>
    <property type="project" value="InterPro"/>
</dbReference>
<feature type="domain" description="Acyltransferase 3" evidence="3">
    <location>
        <begin position="61"/>
        <end position="425"/>
    </location>
</feature>
<keyword evidence="2" id="KW-0812">Transmembrane</keyword>
<comment type="caution">
    <text evidence="4">The sequence shown here is derived from an EMBL/GenBank/DDBJ whole genome shotgun (WGS) entry which is preliminary data.</text>
</comment>
<dbReference type="Proteomes" id="UP000645217">
    <property type="component" value="Unassembled WGS sequence"/>
</dbReference>
<sequence length="480" mass="50055">MTRAHDTAGRTWARLAAIRTRSASPDARPRPTSPAALPRWRAWDAFAGRIEAGTPATRDRGADALRALAILGVIAGHWLVTAWVVDDLGHLRVTSPLSAMPGLVPLSWVLQTLAVFFFVGGYAAARGLGREPAGEWVRLRLRRLLVPAGPLLAVWAGLLVLLAAAGVSPGSLRSLAVPALGPLWFLSVYGLLTAVTPLLVRVRPVRVAVAAVVLVLVTDVVRFGLGGPAWPAWTNVLAGWLVPYAIGLARGAAGHRASRERTARDACPPELRAAPPREGSAARDVSARRAFAGQRSGNEAPVSSPAGRAGDAPGLGGGWGAAAMLAGGAAGTVILVTGFGYPASMIGITGARVSNLSPPTLAAVCFGIAQVGLAMLLHRPLASLMRRPRVWAAVVLANLSAMTVFLWHQTALTAVLLAALPFGPAVPGLLVAPDSPGWLLDRMSWLPLPAVLVALLCARVLRRGSRGRRPRSRADATSPT</sequence>
<evidence type="ECO:0000256" key="1">
    <source>
        <dbReference type="SAM" id="MobiDB-lite"/>
    </source>
</evidence>
<feature type="transmembrane region" description="Helical" evidence="2">
    <location>
        <begin position="443"/>
        <end position="461"/>
    </location>
</feature>
<dbReference type="Pfam" id="PF01757">
    <property type="entry name" value="Acyl_transf_3"/>
    <property type="match status" value="1"/>
</dbReference>
<feature type="transmembrane region" description="Helical" evidence="2">
    <location>
        <begin position="67"/>
        <end position="85"/>
    </location>
</feature>
<keyword evidence="2" id="KW-1133">Transmembrane helix</keyword>
<feature type="transmembrane region" description="Helical" evidence="2">
    <location>
        <begin position="318"/>
        <end position="341"/>
    </location>
</feature>
<evidence type="ECO:0000259" key="3">
    <source>
        <dbReference type="Pfam" id="PF01757"/>
    </source>
</evidence>
<feature type="transmembrane region" description="Helical" evidence="2">
    <location>
        <begin position="179"/>
        <end position="200"/>
    </location>
</feature>
<name>A0A917R7N4_9ACTN</name>
<evidence type="ECO:0000313" key="4">
    <source>
        <dbReference type="EMBL" id="GGK92956.1"/>
    </source>
</evidence>
<gene>
    <name evidence="4" type="ORF">GCM10007964_39350</name>
</gene>
<feature type="region of interest" description="Disordered" evidence="1">
    <location>
        <begin position="257"/>
        <end position="309"/>
    </location>
</feature>
<reference evidence="4" key="1">
    <citation type="journal article" date="2014" name="Int. J. Syst. Evol. Microbiol.">
        <title>Complete genome sequence of Corynebacterium casei LMG S-19264T (=DSM 44701T), isolated from a smear-ripened cheese.</title>
        <authorList>
            <consortium name="US DOE Joint Genome Institute (JGI-PGF)"/>
            <person name="Walter F."/>
            <person name="Albersmeier A."/>
            <person name="Kalinowski J."/>
            <person name="Ruckert C."/>
        </authorList>
    </citation>
    <scope>NUCLEOTIDE SEQUENCE</scope>
    <source>
        <strain evidence="4">JCM 13064</strain>
    </source>
</reference>
<evidence type="ECO:0000256" key="2">
    <source>
        <dbReference type="SAM" id="Phobius"/>
    </source>
</evidence>
<proteinExistence type="predicted"/>
<dbReference type="AlphaFoldDB" id="A0A917R7N4"/>
<feature type="transmembrane region" description="Helical" evidence="2">
    <location>
        <begin position="232"/>
        <end position="253"/>
    </location>
</feature>
<dbReference type="EMBL" id="BMNT01000021">
    <property type="protein sequence ID" value="GGK92956.1"/>
    <property type="molecule type" value="Genomic_DNA"/>
</dbReference>
<keyword evidence="5" id="KW-1185">Reference proteome</keyword>
<evidence type="ECO:0000313" key="5">
    <source>
        <dbReference type="Proteomes" id="UP000645217"/>
    </source>
</evidence>
<feature type="transmembrane region" description="Helical" evidence="2">
    <location>
        <begin position="105"/>
        <end position="124"/>
    </location>
</feature>
<feature type="transmembrane region" description="Helical" evidence="2">
    <location>
        <begin position="144"/>
        <end position="167"/>
    </location>
</feature>
<accession>A0A917R7N4</accession>
<feature type="transmembrane region" description="Helical" evidence="2">
    <location>
        <begin position="390"/>
        <end position="423"/>
    </location>
</feature>
<dbReference type="InterPro" id="IPR002656">
    <property type="entry name" value="Acyl_transf_3_dom"/>
</dbReference>
<protein>
    <recommendedName>
        <fullName evidence="3">Acyltransferase 3 domain-containing protein</fullName>
    </recommendedName>
</protein>
<organism evidence="4 5">
    <name type="scientific">Sphaerisporangium melleum</name>
    <dbReference type="NCBI Taxonomy" id="321316"/>
    <lineage>
        <taxon>Bacteria</taxon>
        <taxon>Bacillati</taxon>
        <taxon>Actinomycetota</taxon>
        <taxon>Actinomycetes</taxon>
        <taxon>Streptosporangiales</taxon>
        <taxon>Streptosporangiaceae</taxon>
        <taxon>Sphaerisporangium</taxon>
    </lineage>
</organism>
<feature type="transmembrane region" description="Helical" evidence="2">
    <location>
        <begin position="207"/>
        <end position="226"/>
    </location>
</feature>
<reference evidence="4" key="2">
    <citation type="submission" date="2020-09" db="EMBL/GenBank/DDBJ databases">
        <authorList>
            <person name="Sun Q."/>
            <person name="Ohkuma M."/>
        </authorList>
    </citation>
    <scope>NUCLEOTIDE SEQUENCE</scope>
    <source>
        <strain evidence="4">JCM 13064</strain>
    </source>
</reference>